<dbReference type="Proteomes" id="UP000244912">
    <property type="component" value="Unassembled WGS sequence"/>
</dbReference>
<dbReference type="InterPro" id="IPR010607">
    <property type="entry name" value="DUF1194"/>
</dbReference>
<dbReference type="Gene3D" id="3.40.50.410">
    <property type="entry name" value="von Willebrand factor, type A domain"/>
    <property type="match status" value="1"/>
</dbReference>
<keyword evidence="1" id="KW-0732">Signal</keyword>
<reference evidence="3" key="1">
    <citation type="submission" date="2018-03" db="EMBL/GenBank/DDBJ databases">
        <authorList>
            <person name="Rodrigo-Torres L."/>
            <person name="Arahal R. D."/>
            <person name="Lucena T."/>
        </authorList>
    </citation>
    <scope>NUCLEOTIDE SEQUENCE [LARGE SCALE GENOMIC DNA]</scope>
    <source>
        <strain evidence="3">CECT 8504</strain>
    </source>
</reference>
<dbReference type="OrthoDB" id="9792179at2"/>
<dbReference type="Pfam" id="PF06707">
    <property type="entry name" value="DUF1194"/>
    <property type="match status" value="1"/>
</dbReference>
<evidence type="ECO:0008006" key="4">
    <source>
        <dbReference type="Google" id="ProtNLM"/>
    </source>
</evidence>
<dbReference type="InterPro" id="IPR036465">
    <property type="entry name" value="vWFA_dom_sf"/>
</dbReference>
<feature type="signal peptide" evidence="1">
    <location>
        <begin position="1"/>
        <end position="19"/>
    </location>
</feature>
<sequence length="236" mass="25009">MRAAVALVLAALAAGPGWAECRQALALGLDISGSVDAQEYRLQLDGVASALDSPDVQAAFLTMPGTWVDLAIYEWSGPRDTRVTVPFTAITGPGPLSDVADRLRSARRPAGNPSTALGGAMSTGAAMVRTRPCWRRVVDISGDGKSNTGPRPRDVKLGLGDVVVNALVIGTDDPGRGDRRSVQIGELGAYFRAEVIHGPDAFLETALGFRDYARAMERKLIRELRVMVLGDGKDVP</sequence>
<dbReference type="AlphaFoldDB" id="A0A2R8BXF7"/>
<evidence type="ECO:0000313" key="3">
    <source>
        <dbReference type="Proteomes" id="UP000244912"/>
    </source>
</evidence>
<keyword evidence="3" id="KW-1185">Reference proteome</keyword>
<dbReference type="SUPFAM" id="SSF53300">
    <property type="entry name" value="vWA-like"/>
    <property type="match status" value="1"/>
</dbReference>
<accession>A0A2R8BXF7</accession>
<organism evidence="2 3">
    <name type="scientific">Palleronia abyssalis</name>
    <dbReference type="NCBI Taxonomy" id="1501240"/>
    <lineage>
        <taxon>Bacteria</taxon>
        <taxon>Pseudomonadati</taxon>
        <taxon>Pseudomonadota</taxon>
        <taxon>Alphaproteobacteria</taxon>
        <taxon>Rhodobacterales</taxon>
        <taxon>Roseobacteraceae</taxon>
        <taxon>Palleronia</taxon>
    </lineage>
</organism>
<proteinExistence type="predicted"/>
<evidence type="ECO:0000313" key="2">
    <source>
        <dbReference type="EMBL" id="SPJ24867.1"/>
    </source>
</evidence>
<gene>
    <name evidence="2" type="ORF">PAA8504_02708</name>
</gene>
<dbReference type="EMBL" id="ONZF01000006">
    <property type="protein sequence ID" value="SPJ24867.1"/>
    <property type="molecule type" value="Genomic_DNA"/>
</dbReference>
<evidence type="ECO:0000256" key="1">
    <source>
        <dbReference type="SAM" id="SignalP"/>
    </source>
</evidence>
<protein>
    <recommendedName>
        <fullName evidence="4">VWFA domain-containing protein</fullName>
    </recommendedName>
</protein>
<feature type="chain" id="PRO_5015305413" description="VWFA domain-containing protein" evidence="1">
    <location>
        <begin position="20"/>
        <end position="236"/>
    </location>
</feature>
<name>A0A2R8BXF7_9RHOB</name>